<comment type="caution">
    <text evidence="1">The sequence shown here is derived from an EMBL/GenBank/DDBJ whole genome shotgun (WGS) entry which is preliminary data.</text>
</comment>
<reference evidence="1" key="1">
    <citation type="submission" date="2020-11" db="EMBL/GenBank/DDBJ databases">
        <authorList>
            <consortium name="DOE Joint Genome Institute"/>
            <person name="Ahrendt S."/>
            <person name="Riley R."/>
            <person name="Andreopoulos W."/>
            <person name="Labutti K."/>
            <person name="Pangilinan J."/>
            <person name="Ruiz-Duenas F.J."/>
            <person name="Barrasa J.M."/>
            <person name="Sanchez-Garcia M."/>
            <person name="Camarero S."/>
            <person name="Miyauchi S."/>
            <person name="Serrano A."/>
            <person name="Linde D."/>
            <person name="Babiker R."/>
            <person name="Drula E."/>
            <person name="Ayuso-Fernandez I."/>
            <person name="Pacheco R."/>
            <person name="Padilla G."/>
            <person name="Ferreira P."/>
            <person name="Barriuso J."/>
            <person name="Kellner H."/>
            <person name="Castanera R."/>
            <person name="Alfaro M."/>
            <person name="Ramirez L."/>
            <person name="Pisabarro A.G."/>
            <person name="Kuo A."/>
            <person name="Tritt A."/>
            <person name="Lipzen A."/>
            <person name="He G."/>
            <person name="Yan M."/>
            <person name="Ng V."/>
            <person name="Cullen D."/>
            <person name="Martin F."/>
            <person name="Rosso M.-N."/>
            <person name="Henrissat B."/>
            <person name="Hibbett D."/>
            <person name="Martinez A.T."/>
            <person name="Grigoriev I.V."/>
        </authorList>
    </citation>
    <scope>NUCLEOTIDE SEQUENCE</scope>
    <source>
        <strain evidence="1">AH 40177</strain>
    </source>
</reference>
<proteinExistence type="predicted"/>
<protein>
    <recommendedName>
        <fullName evidence="3">Protein kinase domain-containing protein</fullName>
    </recommendedName>
</protein>
<dbReference type="EMBL" id="JADNRY010000158">
    <property type="protein sequence ID" value="KAF9062937.1"/>
    <property type="molecule type" value="Genomic_DNA"/>
</dbReference>
<dbReference type="SUPFAM" id="SSF56112">
    <property type="entry name" value="Protein kinase-like (PK-like)"/>
    <property type="match status" value="1"/>
</dbReference>
<evidence type="ECO:0000313" key="2">
    <source>
        <dbReference type="Proteomes" id="UP000772434"/>
    </source>
</evidence>
<dbReference type="InterPro" id="IPR011009">
    <property type="entry name" value="Kinase-like_dom_sf"/>
</dbReference>
<gene>
    <name evidence="1" type="ORF">BDP27DRAFT_1335927</name>
</gene>
<keyword evidence="2" id="KW-1185">Reference proteome</keyword>
<accession>A0A9P5PHW3</accession>
<dbReference type="OrthoDB" id="3250441at2759"/>
<evidence type="ECO:0000313" key="1">
    <source>
        <dbReference type="EMBL" id="KAF9062937.1"/>
    </source>
</evidence>
<organism evidence="1 2">
    <name type="scientific">Rhodocollybia butyracea</name>
    <dbReference type="NCBI Taxonomy" id="206335"/>
    <lineage>
        <taxon>Eukaryota</taxon>
        <taxon>Fungi</taxon>
        <taxon>Dikarya</taxon>
        <taxon>Basidiomycota</taxon>
        <taxon>Agaricomycotina</taxon>
        <taxon>Agaricomycetes</taxon>
        <taxon>Agaricomycetidae</taxon>
        <taxon>Agaricales</taxon>
        <taxon>Marasmiineae</taxon>
        <taxon>Omphalotaceae</taxon>
        <taxon>Rhodocollybia</taxon>
    </lineage>
</organism>
<dbReference type="Proteomes" id="UP000772434">
    <property type="component" value="Unassembled WGS sequence"/>
</dbReference>
<name>A0A9P5PHW3_9AGAR</name>
<sequence length="667" mass="75569">MHRLEEHPSSTTFELHEVFYLQTLDGKVGQLKGTWPRSDDITKYKTKHYENPQPVNDDKVLTAEEQKQIYGNIPLDIPLGVSRKEIFIVFKENIARCIVLEEHPGSTTFKLHQLFHVWELDRKVGQLKGKWPHLDDIVNYKMKYYENPQPLNNKKHLTAEEQEQTYENIPLDILLDCIPLNLDQSLNSCLGLERDNSARPEIFIVFKENIVPTVREDDPSTFRYSREQIAAAARRRDSPSMEAQVKALLNTQVKGRPDAMYNHRPLSLIFTKFLSLVTTPIENIDFSHEELDHALNFLTDSANYYPTETARSINLRGIADAVHPNILNQWSIKPEGSVSFPCPLLDGLPATAAITELQNELGEGDWDPIAHAECAYIAIISSTRYTPLREATCCPAFLVGIDGPNLTVSGAVFADSFMSERLIAYEFIGPRPNVAGRSRLGEGIMRAAQIFRTLRLCLEDLRLFYAALSPSPSSSTLTLITQRLEYSVEYIDRIVPNHPDKALFRAHITAKGNAHSETAVVKFTHRYCTHAHHLLASLEPPKAPKLFFSDVVPEIGLHVVVMAYVPYVREIMVEADVEEIRVAVTTLHENGLVLGDLRWPNVLLLPEGGVNLVDFDWCGEEGTVVYPADIYLDDELGDRHEETQRHGCITKEHDAYMFRYLTGSDLC</sequence>
<dbReference type="AlphaFoldDB" id="A0A9P5PHW3"/>
<evidence type="ECO:0008006" key="3">
    <source>
        <dbReference type="Google" id="ProtNLM"/>
    </source>
</evidence>